<keyword evidence="4" id="KW-0285">Flavoprotein</keyword>
<dbReference type="VEuPathDB" id="VectorBase:AALB005135"/>
<dbReference type="GO" id="GO:0005829">
    <property type="term" value="C:cytosol"/>
    <property type="evidence" value="ECO:0007669"/>
    <property type="project" value="TreeGrafter"/>
</dbReference>
<dbReference type="InterPro" id="IPR003171">
    <property type="entry name" value="Mehydrof_redctse-like"/>
</dbReference>
<keyword evidence="5" id="KW-0274">FAD</keyword>
<accession>A0A182FF44</accession>
<dbReference type="Proteomes" id="UP000069272">
    <property type="component" value="Chromosome 3L"/>
</dbReference>
<reference evidence="8 9" key="1">
    <citation type="journal article" date="2017" name="G3 (Bethesda)">
        <title>The Physical Genome Mapping of Anopheles albimanus Corrected Scaffold Misassemblies and Identified Interarm Rearrangements in Genus Anopheles.</title>
        <authorList>
            <person name="Artemov G.N."/>
            <person name="Peery A.N."/>
            <person name="Jiang X."/>
            <person name="Tu Z."/>
            <person name="Stegniy V.N."/>
            <person name="Sharakhova M.V."/>
            <person name="Sharakhov I.V."/>
        </authorList>
    </citation>
    <scope>NUCLEOTIDE SEQUENCE [LARGE SCALE GENOMIC DNA]</scope>
    <source>
        <strain evidence="8 9">ALBI9_A</strain>
    </source>
</reference>
<keyword evidence="6" id="KW-0560">Oxidoreductase</keyword>
<evidence type="ECO:0000313" key="8">
    <source>
        <dbReference type="EnsemblMetazoa" id="AALB005135-PA"/>
    </source>
</evidence>
<comment type="similarity">
    <text evidence="3">Belongs to the methylenetetrahydrofolate reductase family.</text>
</comment>
<evidence type="ECO:0000256" key="7">
    <source>
        <dbReference type="RuleBase" id="RU004254"/>
    </source>
</evidence>
<keyword evidence="9" id="KW-1185">Reference proteome</keyword>
<comment type="pathway">
    <text evidence="2 7">One-carbon metabolism; tetrahydrofolate interconversion.</text>
</comment>
<evidence type="ECO:0000256" key="1">
    <source>
        <dbReference type="ARBA" id="ARBA00001974"/>
    </source>
</evidence>
<evidence type="ECO:0000256" key="4">
    <source>
        <dbReference type="ARBA" id="ARBA00022630"/>
    </source>
</evidence>
<reference evidence="8" key="2">
    <citation type="submission" date="2022-08" db="UniProtKB">
        <authorList>
            <consortium name="EnsemblMetazoa"/>
        </authorList>
    </citation>
    <scope>IDENTIFICATION</scope>
    <source>
        <strain evidence="8">STECLA/ALBI9_A</strain>
    </source>
</reference>
<proteinExistence type="inferred from homology"/>
<dbReference type="VEuPathDB" id="VectorBase:AALB20_028162"/>
<dbReference type="STRING" id="7167.A0A182FF44"/>
<evidence type="ECO:0000256" key="2">
    <source>
        <dbReference type="ARBA" id="ARBA00004777"/>
    </source>
</evidence>
<comment type="cofactor">
    <cofactor evidence="1">
        <name>FAD</name>
        <dbReference type="ChEBI" id="CHEBI:57692"/>
    </cofactor>
</comment>
<protein>
    <submittedName>
        <fullName evidence="8">Uncharacterized protein</fullName>
    </submittedName>
</protein>
<dbReference type="GO" id="GO:0004489">
    <property type="term" value="F:methylenetetrahydrofolate reductase [NAD(P)H] activity"/>
    <property type="evidence" value="ECO:0007669"/>
    <property type="project" value="InterPro"/>
</dbReference>
<name>A0A182FF44_ANOAL</name>
<evidence type="ECO:0000256" key="3">
    <source>
        <dbReference type="ARBA" id="ARBA00006743"/>
    </source>
</evidence>
<evidence type="ECO:0000256" key="6">
    <source>
        <dbReference type="ARBA" id="ARBA00023002"/>
    </source>
</evidence>
<dbReference type="GO" id="GO:0009086">
    <property type="term" value="P:methionine biosynthetic process"/>
    <property type="evidence" value="ECO:0007669"/>
    <property type="project" value="TreeGrafter"/>
</dbReference>
<dbReference type="GO" id="GO:0035999">
    <property type="term" value="P:tetrahydrofolate interconversion"/>
    <property type="evidence" value="ECO:0007669"/>
    <property type="project" value="TreeGrafter"/>
</dbReference>
<dbReference type="Pfam" id="PF02219">
    <property type="entry name" value="MTHFR"/>
    <property type="match status" value="1"/>
</dbReference>
<sequence length="262" mass="29759">MPWISDENLRYEDDFGQMPSLRLADQLRREQFTVVNHLSCYNLTEAQVDKLLSSQPTIRNLFIVRGDTVNPNQRFQHSAQLVQHLRQYESTRTTTAAPKLTIGVGGYPGGHAESPSQEDEVRHLADKVALGADFLLTQTLYDAASFFRYRDRCRAAGITIPIIPGIYLPHSYRQLQSLLNITRVAMTPAVRATFEEHRQDTPEAFEAFVVEYFVELVRELLQSNALEPGISSSEPVGLVHFFTFNKFSLLEKVISQLPFGQQ</sequence>
<dbReference type="Gene3D" id="3.20.20.220">
    <property type="match status" value="1"/>
</dbReference>
<dbReference type="SUPFAM" id="SSF51730">
    <property type="entry name" value="FAD-linked oxidoreductase"/>
    <property type="match status" value="1"/>
</dbReference>
<dbReference type="EnsemblMetazoa" id="AALB005135-RA">
    <property type="protein sequence ID" value="AALB005135-PA"/>
    <property type="gene ID" value="AALB005135"/>
</dbReference>
<evidence type="ECO:0000313" key="9">
    <source>
        <dbReference type="Proteomes" id="UP000069272"/>
    </source>
</evidence>
<dbReference type="PANTHER" id="PTHR45754:SF3">
    <property type="entry name" value="METHYLENETETRAHYDROFOLATE REDUCTASE (NADPH)"/>
    <property type="match status" value="1"/>
</dbReference>
<dbReference type="GO" id="GO:0071949">
    <property type="term" value="F:FAD binding"/>
    <property type="evidence" value="ECO:0007669"/>
    <property type="project" value="TreeGrafter"/>
</dbReference>
<dbReference type="AlphaFoldDB" id="A0A182FF44"/>
<organism evidence="8 9">
    <name type="scientific">Anopheles albimanus</name>
    <name type="common">New world malaria mosquito</name>
    <dbReference type="NCBI Taxonomy" id="7167"/>
    <lineage>
        <taxon>Eukaryota</taxon>
        <taxon>Metazoa</taxon>
        <taxon>Ecdysozoa</taxon>
        <taxon>Arthropoda</taxon>
        <taxon>Hexapoda</taxon>
        <taxon>Insecta</taxon>
        <taxon>Pterygota</taxon>
        <taxon>Neoptera</taxon>
        <taxon>Endopterygota</taxon>
        <taxon>Diptera</taxon>
        <taxon>Nematocera</taxon>
        <taxon>Culicoidea</taxon>
        <taxon>Culicidae</taxon>
        <taxon>Anophelinae</taxon>
        <taxon>Anopheles</taxon>
    </lineage>
</organism>
<dbReference type="InterPro" id="IPR029041">
    <property type="entry name" value="FAD-linked_oxidoreductase-like"/>
</dbReference>
<dbReference type="PANTHER" id="PTHR45754">
    <property type="entry name" value="METHYLENETETRAHYDROFOLATE REDUCTASE"/>
    <property type="match status" value="1"/>
</dbReference>
<evidence type="ECO:0000256" key="5">
    <source>
        <dbReference type="ARBA" id="ARBA00022827"/>
    </source>
</evidence>